<dbReference type="InterPro" id="IPR001867">
    <property type="entry name" value="OmpR/PhoB-type_DNA-bd"/>
</dbReference>
<sequence>MAKGETLADLARMLRQLKRRDARRRGGAELSYRALAAKTGWSAGIIAHYFTGKTLPPTDRFDALVRLLGASPVEQGRLATMRDHIDEDRRQRSSGGAETVRLLGPIEVIGPHGPANLVGARQRTLIGLLGLRVGVPVSHVNLADALWGDQLPRTAMRSLYSHVARVRQALDDCGLPGVLVTRDSGYVLELRPTEVDAVRFEERVAQGRRVLAAGAAAEAVTHLLDGLALWRGKALEDGEPSGWAATEVDRLAHARLNALEDLWDARLRLGEQESAITEIERLLAAHPARERLVSLLMLALCRSGRHASAIEAYQRLRAHLADQLGVEPSPQLQRLNVAVLRRDPELEMDGPTAAVRKPAQLPARAGHFTGRATETSTLDEMLAATSRLAVISGPGGMGKTALAVHWAHQVIDRFPDGQLFLDLGGHDPATAMPVNEALAHVLGSLGVNSDRLPAGATAQLGHYRSALHERRMLILLDNAGSMEQIAPLVPPDSASLLIVTSRHQLAGLALDHDVTTIHLDMLTHDDASTLLRRVLGRSRVEREQASADQLVDLCGRMPLALRIAAAKLAARAMRPLAELVDDLTGDDRLGALTVPGDSRSVRAIFATAYQSLSPLAAKLFRRLSSHPGSSFTAYLAAAVVEDQVDDALDELAAAHLVSEVDCGRYRFHDLIRLYAIECASADERSESNSLIFMWYLAMAETTNQKLEPARDRVKVAWASPAPDMPFLADADAVLSFLDAERPNLLPVVRGAAQHGHPEITWQSAYLLAGYFTRRGYWSDYTEICREGLAAALRLDDPIAERLMRSGLGVAHNVMHRHAEALEQLTRALHLMRAGGDQRGQGMALNNIAHAHAQLGRLDEAVAAFEQALQLHTADRHLPGITLALNNIADIYTQMGDSERAFAHLDRALSIAREIADDHLEGAVLQNIGETSLAIGDEDRALHHFRLALDIRRRIGEKGREAETCNAIGLIHLSRGDHASALDAFGRALALSREINDRNLESATLANMSGLG</sequence>
<feature type="DNA-binding region" description="OmpR/PhoB-type" evidence="6">
    <location>
        <begin position="89"/>
        <end position="190"/>
    </location>
</feature>
<comment type="caution">
    <text evidence="9">The sequence shown here is derived from an EMBL/GenBank/DDBJ whole genome shotgun (WGS) entry which is preliminary data.</text>
</comment>
<dbReference type="GO" id="GO:0043531">
    <property type="term" value="F:ADP binding"/>
    <property type="evidence" value="ECO:0007669"/>
    <property type="project" value="InterPro"/>
</dbReference>
<dbReference type="Pfam" id="PF00931">
    <property type="entry name" value="NB-ARC"/>
    <property type="match status" value="1"/>
</dbReference>
<dbReference type="Gene3D" id="3.40.50.300">
    <property type="entry name" value="P-loop containing nucleotide triphosphate hydrolases"/>
    <property type="match status" value="1"/>
</dbReference>
<dbReference type="PROSITE" id="PS50943">
    <property type="entry name" value="HTH_CROC1"/>
    <property type="match status" value="1"/>
</dbReference>
<dbReference type="PANTHER" id="PTHR35807:SF1">
    <property type="entry name" value="TRANSCRIPTIONAL REGULATOR REDD"/>
    <property type="match status" value="1"/>
</dbReference>
<dbReference type="SUPFAM" id="SSF48452">
    <property type="entry name" value="TPR-like"/>
    <property type="match status" value="2"/>
</dbReference>
<evidence type="ECO:0000313" key="10">
    <source>
        <dbReference type="Proteomes" id="UP000612899"/>
    </source>
</evidence>
<evidence type="ECO:0000256" key="4">
    <source>
        <dbReference type="ARBA" id="ARBA00023163"/>
    </source>
</evidence>
<evidence type="ECO:0000256" key="1">
    <source>
        <dbReference type="ARBA" id="ARBA00005820"/>
    </source>
</evidence>
<name>A0A8J3QAG3_9ACTN</name>
<dbReference type="GO" id="GO:0006355">
    <property type="term" value="P:regulation of DNA-templated transcription"/>
    <property type="evidence" value="ECO:0007669"/>
    <property type="project" value="InterPro"/>
</dbReference>
<dbReference type="InterPro" id="IPR036388">
    <property type="entry name" value="WH-like_DNA-bd_sf"/>
</dbReference>
<dbReference type="InterPro" id="IPR011990">
    <property type="entry name" value="TPR-like_helical_dom_sf"/>
</dbReference>
<dbReference type="Pfam" id="PF13560">
    <property type="entry name" value="HTH_31"/>
    <property type="match status" value="1"/>
</dbReference>
<dbReference type="Gene3D" id="1.10.10.10">
    <property type="entry name" value="Winged helix-like DNA-binding domain superfamily/Winged helix DNA-binding domain"/>
    <property type="match status" value="1"/>
</dbReference>
<comment type="similarity">
    <text evidence="1">Belongs to the AfsR/DnrI/RedD regulatory family.</text>
</comment>
<keyword evidence="4" id="KW-0804">Transcription</keyword>
<dbReference type="PANTHER" id="PTHR35807">
    <property type="entry name" value="TRANSCRIPTIONAL REGULATOR REDD-RELATED"/>
    <property type="match status" value="1"/>
</dbReference>
<dbReference type="Pfam" id="PF13374">
    <property type="entry name" value="TPR_10"/>
    <property type="match status" value="1"/>
</dbReference>
<accession>A0A8J3QAG3</accession>
<feature type="repeat" description="TPR" evidence="5">
    <location>
        <begin position="961"/>
        <end position="994"/>
    </location>
</feature>
<dbReference type="SMART" id="SM00862">
    <property type="entry name" value="Trans_reg_C"/>
    <property type="match status" value="1"/>
</dbReference>
<dbReference type="SUPFAM" id="SSF52540">
    <property type="entry name" value="P-loop containing nucleoside triphosphate hydrolases"/>
    <property type="match status" value="1"/>
</dbReference>
<keyword evidence="5" id="KW-0802">TPR repeat</keyword>
<evidence type="ECO:0000259" key="8">
    <source>
        <dbReference type="PROSITE" id="PS51755"/>
    </source>
</evidence>
<evidence type="ECO:0000313" key="9">
    <source>
        <dbReference type="EMBL" id="GIH06901.1"/>
    </source>
</evidence>
<dbReference type="Gene3D" id="1.10.260.40">
    <property type="entry name" value="lambda repressor-like DNA-binding domains"/>
    <property type="match status" value="1"/>
</dbReference>
<dbReference type="InterPro" id="IPR027417">
    <property type="entry name" value="P-loop_NTPase"/>
</dbReference>
<evidence type="ECO:0000256" key="3">
    <source>
        <dbReference type="ARBA" id="ARBA00023125"/>
    </source>
</evidence>
<dbReference type="InterPro" id="IPR019734">
    <property type="entry name" value="TPR_rpt"/>
</dbReference>
<dbReference type="AlphaFoldDB" id="A0A8J3QAG3"/>
<dbReference type="InterPro" id="IPR005158">
    <property type="entry name" value="BTAD"/>
</dbReference>
<proteinExistence type="inferred from homology"/>
<dbReference type="InterPro" id="IPR002182">
    <property type="entry name" value="NB-ARC"/>
</dbReference>
<dbReference type="GO" id="GO:0003677">
    <property type="term" value="F:DNA binding"/>
    <property type="evidence" value="ECO:0007669"/>
    <property type="project" value="UniProtKB-UniRule"/>
</dbReference>
<feature type="repeat" description="TPR" evidence="5">
    <location>
        <begin position="841"/>
        <end position="874"/>
    </location>
</feature>
<dbReference type="EMBL" id="BONY01000031">
    <property type="protein sequence ID" value="GIH06901.1"/>
    <property type="molecule type" value="Genomic_DNA"/>
</dbReference>
<dbReference type="PROSITE" id="PS50005">
    <property type="entry name" value="TPR"/>
    <property type="match status" value="3"/>
</dbReference>
<dbReference type="PROSITE" id="PS51755">
    <property type="entry name" value="OMPR_PHOB"/>
    <property type="match status" value="1"/>
</dbReference>
<dbReference type="Pfam" id="PF13424">
    <property type="entry name" value="TPR_12"/>
    <property type="match status" value="2"/>
</dbReference>
<evidence type="ECO:0000259" key="7">
    <source>
        <dbReference type="PROSITE" id="PS50943"/>
    </source>
</evidence>
<dbReference type="InterPro" id="IPR010982">
    <property type="entry name" value="Lambda_DNA-bd_dom_sf"/>
</dbReference>
<dbReference type="SMART" id="SM00530">
    <property type="entry name" value="HTH_XRE"/>
    <property type="match status" value="1"/>
</dbReference>
<dbReference type="Proteomes" id="UP000612899">
    <property type="component" value="Unassembled WGS sequence"/>
</dbReference>
<dbReference type="InterPro" id="IPR016032">
    <property type="entry name" value="Sig_transdc_resp-reg_C-effctor"/>
</dbReference>
<keyword evidence="10" id="KW-1185">Reference proteome</keyword>
<dbReference type="InterPro" id="IPR001387">
    <property type="entry name" value="Cro/C1-type_HTH"/>
</dbReference>
<dbReference type="GO" id="GO:0000160">
    <property type="term" value="P:phosphorelay signal transduction system"/>
    <property type="evidence" value="ECO:0007669"/>
    <property type="project" value="InterPro"/>
</dbReference>
<dbReference type="RefSeq" id="WP_239124023.1">
    <property type="nucleotide sequence ID" value="NZ_BONY01000031.1"/>
</dbReference>
<dbReference type="PRINTS" id="PR00364">
    <property type="entry name" value="DISEASERSIST"/>
</dbReference>
<feature type="repeat" description="TPR" evidence="5">
    <location>
        <begin position="881"/>
        <end position="914"/>
    </location>
</feature>
<dbReference type="Pfam" id="PF03704">
    <property type="entry name" value="BTAD"/>
    <property type="match status" value="1"/>
</dbReference>
<dbReference type="CDD" id="cd00093">
    <property type="entry name" value="HTH_XRE"/>
    <property type="match status" value="1"/>
</dbReference>
<keyword evidence="3 6" id="KW-0238">DNA-binding</keyword>
<dbReference type="Gene3D" id="1.25.40.10">
    <property type="entry name" value="Tetratricopeptide repeat domain"/>
    <property type="match status" value="2"/>
</dbReference>
<dbReference type="InterPro" id="IPR051677">
    <property type="entry name" value="AfsR-DnrI-RedD_regulator"/>
</dbReference>
<evidence type="ECO:0000256" key="6">
    <source>
        <dbReference type="PROSITE-ProRule" id="PRU01091"/>
    </source>
</evidence>
<feature type="domain" description="OmpR/PhoB-type" evidence="8">
    <location>
        <begin position="89"/>
        <end position="190"/>
    </location>
</feature>
<dbReference type="CDD" id="cd15831">
    <property type="entry name" value="BTAD"/>
    <property type="match status" value="1"/>
</dbReference>
<evidence type="ECO:0000256" key="5">
    <source>
        <dbReference type="PROSITE-ProRule" id="PRU00339"/>
    </source>
</evidence>
<organism evidence="9 10">
    <name type="scientific">Rhizocola hellebori</name>
    <dbReference type="NCBI Taxonomy" id="1392758"/>
    <lineage>
        <taxon>Bacteria</taxon>
        <taxon>Bacillati</taxon>
        <taxon>Actinomycetota</taxon>
        <taxon>Actinomycetes</taxon>
        <taxon>Micromonosporales</taxon>
        <taxon>Micromonosporaceae</taxon>
        <taxon>Rhizocola</taxon>
    </lineage>
</organism>
<keyword evidence="2" id="KW-0805">Transcription regulation</keyword>
<protein>
    <submittedName>
        <fullName evidence="9">SARP family transcriptional regulator</fullName>
    </submittedName>
</protein>
<evidence type="ECO:0000256" key="2">
    <source>
        <dbReference type="ARBA" id="ARBA00023015"/>
    </source>
</evidence>
<dbReference type="SMART" id="SM01043">
    <property type="entry name" value="BTAD"/>
    <property type="match status" value="1"/>
</dbReference>
<dbReference type="SUPFAM" id="SSF46894">
    <property type="entry name" value="C-terminal effector domain of the bipartite response regulators"/>
    <property type="match status" value="1"/>
</dbReference>
<reference evidence="9" key="1">
    <citation type="submission" date="2021-01" db="EMBL/GenBank/DDBJ databases">
        <title>Whole genome shotgun sequence of Rhizocola hellebori NBRC 109834.</title>
        <authorList>
            <person name="Komaki H."/>
            <person name="Tamura T."/>
        </authorList>
    </citation>
    <scope>NUCLEOTIDE SEQUENCE</scope>
    <source>
        <strain evidence="9">NBRC 109834</strain>
    </source>
</reference>
<gene>
    <name evidence="9" type="ORF">Rhe02_49680</name>
</gene>
<dbReference type="SMART" id="SM00028">
    <property type="entry name" value="TPR"/>
    <property type="match status" value="5"/>
</dbReference>
<feature type="domain" description="HTH cro/C1-type" evidence="7">
    <location>
        <begin position="33"/>
        <end position="75"/>
    </location>
</feature>